<keyword evidence="2" id="KW-0472">Membrane</keyword>
<dbReference type="AlphaFoldDB" id="A0A7S8FCS6"/>
<evidence type="ECO:0000256" key="2">
    <source>
        <dbReference type="SAM" id="Phobius"/>
    </source>
</evidence>
<feature type="transmembrane region" description="Helical" evidence="2">
    <location>
        <begin position="74"/>
        <end position="93"/>
    </location>
</feature>
<evidence type="ECO:0000313" key="3">
    <source>
        <dbReference type="EMBL" id="QPD03515.1"/>
    </source>
</evidence>
<keyword evidence="1" id="KW-0175">Coiled coil</keyword>
<keyword evidence="2" id="KW-0812">Transmembrane</keyword>
<feature type="coiled-coil region" evidence="1">
    <location>
        <begin position="107"/>
        <end position="225"/>
    </location>
</feature>
<evidence type="ECO:0000313" key="4">
    <source>
        <dbReference type="Proteomes" id="UP000593737"/>
    </source>
</evidence>
<proteinExistence type="predicted"/>
<sequence length="347" mass="37774">MISSTFESLAFWTGIVAVGITATSALFGCLSWWFSSKVKSLKEEISFQQTTKTNAPTEAISHQQRSAIRTGKTAVTLAAAGALFGCLSWWFAFTVSDTKEEARMRFESEYTAKMKAAERDVVKARRETAKALADVTAANERAGRLEVEAVGLREQAARAEIVMKAAEVQSEDAKKEAARARKSIAKALADVTAANERAGRLEVEAAGLREQAARAEIDLMNVKERMARRAISDAQRTRLLQDLKPIPKGPIKIIAVLGDEEAGKFAKEMADVLKEAGWIDVHVRRGVFSGGIDGFEIRLRDREKVPVFALQIARVFDAIGFEPALVLDPSVAEGAMEIIIGMNADSG</sequence>
<dbReference type="KEGG" id="nkf:Nkreftii_001289"/>
<keyword evidence="2" id="KW-1133">Transmembrane helix</keyword>
<organism evidence="3 4">
    <name type="scientific">Candidatus Nitrospira kreftii</name>
    <dbReference type="NCBI Taxonomy" id="2652173"/>
    <lineage>
        <taxon>Bacteria</taxon>
        <taxon>Pseudomonadati</taxon>
        <taxon>Nitrospirota</taxon>
        <taxon>Nitrospiria</taxon>
        <taxon>Nitrospirales</taxon>
        <taxon>Nitrospiraceae</taxon>
        <taxon>Nitrospira</taxon>
    </lineage>
</organism>
<dbReference type="EMBL" id="CP047423">
    <property type="protein sequence ID" value="QPD03515.1"/>
    <property type="molecule type" value="Genomic_DNA"/>
</dbReference>
<evidence type="ECO:0000256" key="1">
    <source>
        <dbReference type="SAM" id="Coils"/>
    </source>
</evidence>
<gene>
    <name evidence="3" type="ORF">Nkreftii_001289</name>
</gene>
<accession>A0A7S8FCS6</accession>
<feature type="transmembrane region" description="Helical" evidence="2">
    <location>
        <begin position="12"/>
        <end position="34"/>
    </location>
</feature>
<reference evidence="3 4" key="1">
    <citation type="journal article" date="2020" name="ISME J.">
        <title>Enrichment and physiological characterization of a novel comammox Nitrospira indicates ammonium inhibition of complete nitrification.</title>
        <authorList>
            <person name="Sakoula D."/>
            <person name="Koch H."/>
            <person name="Frank J."/>
            <person name="Jetten M.S.M."/>
            <person name="van Kessel M.A.H.J."/>
            <person name="Lucker S."/>
        </authorList>
    </citation>
    <scope>NUCLEOTIDE SEQUENCE [LARGE SCALE GENOMIC DNA]</scope>
    <source>
        <strain evidence="3">Comreactor17</strain>
    </source>
</reference>
<dbReference type="Proteomes" id="UP000593737">
    <property type="component" value="Chromosome"/>
</dbReference>
<protein>
    <submittedName>
        <fullName evidence="3">Uncharacterized protein</fullName>
    </submittedName>
</protein>
<name>A0A7S8FCS6_9BACT</name>